<dbReference type="InterPro" id="IPR036271">
    <property type="entry name" value="Tet_transcr_reg_TetR-rel_C_sf"/>
</dbReference>
<dbReference type="Pfam" id="PF16859">
    <property type="entry name" value="TetR_C_11"/>
    <property type="match status" value="1"/>
</dbReference>
<evidence type="ECO:0000313" key="7">
    <source>
        <dbReference type="Proteomes" id="UP000198802"/>
    </source>
</evidence>
<evidence type="ECO:0000256" key="1">
    <source>
        <dbReference type="ARBA" id="ARBA00023015"/>
    </source>
</evidence>
<accession>A0A0S4QZ83</accession>
<dbReference type="GO" id="GO:0000976">
    <property type="term" value="F:transcription cis-regulatory region binding"/>
    <property type="evidence" value="ECO:0007669"/>
    <property type="project" value="TreeGrafter"/>
</dbReference>
<dbReference type="SUPFAM" id="SSF48498">
    <property type="entry name" value="Tetracyclin repressor-like, C-terminal domain"/>
    <property type="match status" value="1"/>
</dbReference>
<feature type="DNA-binding region" description="H-T-H motif" evidence="4">
    <location>
        <begin position="35"/>
        <end position="54"/>
    </location>
</feature>
<dbReference type="Gene3D" id="1.10.10.60">
    <property type="entry name" value="Homeodomain-like"/>
    <property type="match status" value="1"/>
</dbReference>
<dbReference type="InterPro" id="IPR009057">
    <property type="entry name" value="Homeodomain-like_sf"/>
</dbReference>
<evidence type="ECO:0000313" key="6">
    <source>
        <dbReference type="EMBL" id="CUU59770.1"/>
    </source>
</evidence>
<dbReference type="Proteomes" id="UP000198802">
    <property type="component" value="Unassembled WGS sequence"/>
</dbReference>
<proteinExistence type="predicted"/>
<evidence type="ECO:0000256" key="3">
    <source>
        <dbReference type="ARBA" id="ARBA00023163"/>
    </source>
</evidence>
<dbReference type="SUPFAM" id="SSF46689">
    <property type="entry name" value="Homeodomain-like"/>
    <property type="match status" value="1"/>
</dbReference>
<dbReference type="Gene3D" id="1.10.357.10">
    <property type="entry name" value="Tetracycline Repressor, domain 2"/>
    <property type="match status" value="1"/>
</dbReference>
<keyword evidence="1" id="KW-0805">Transcription regulation</keyword>
<dbReference type="GO" id="GO:0003700">
    <property type="term" value="F:DNA-binding transcription factor activity"/>
    <property type="evidence" value="ECO:0007669"/>
    <property type="project" value="TreeGrafter"/>
</dbReference>
<dbReference type="RefSeq" id="WP_165615864.1">
    <property type="nucleotide sequence ID" value="NZ_FAOZ01000031.1"/>
</dbReference>
<evidence type="ECO:0000256" key="4">
    <source>
        <dbReference type="PROSITE-ProRule" id="PRU00335"/>
    </source>
</evidence>
<sequence length="206" mass="22156">MTDVRRGRPRSDQADRAILDATRDLLVSANYERLSIEAIAARAGVGKQTVYRRWASKAAVVAEALLTAQAGLSIAPPHDTGDLARDLKSWVIQHSQWLANPTASVMIRALAAAAADSQIDAAQLYEHLTGPAREAILHRLDLEANRDALRDGTDLDAIVDAIIGTLLYHVLARHPDPRLDLGGLIDILVNGVQNPRLKAPSAADSS</sequence>
<dbReference type="PRINTS" id="PR00455">
    <property type="entry name" value="HTHTETR"/>
</dbReference>
<dbReference type="Pfam" id="PF00440">
    <property type="entry name" value="TetR_N"/>
    <property type="match status" value="1"/>
</dbReference>
<dbReference type="PROSITE" id="PS50977">
    <property type="entry name" value="HTH_TETR_2"/>
    <property type="match status" value="1"/>
</dbReference>
<evidence type="ECO:0000256" key="2">
    <source>
        <dbReference type="ARBA" id="ARBA00023125"/>
    </source>
</evidence>
<dbReference type="InterPro" id="IPR011075">
    <property type="entry name" value="TetR_C"/>
</dbReference>
<protein>
    <submittedName>
        <fullName evidence="6">DNA-binding transcriptional regulator, AcrR family</fullName>
    </submittedName>
</protein>
<reference evidence="7" key="1">
    <citation type="submission" date="2015-11" db="EMBL/GenBank/DDBJ databases">
        <authorList>
            <person name="Varghese N."/>
        </authorList>
    </citation>
    <scope>NUCLEOTIDE SEQUENCE [LARGE SCALE GENOMIC DNA]</scope>
    <source>
        <strain evidence="7">DSM 45899</strain>
    </source>
</reference>
<dbReference type="InterPro" id="IPR001647">
    <property type="entry name" value="HTH_TetR"/>
</dbReference>
<dbReference type="AlphaFoldDB" id="A0A0S4QZ83"/>
<dbReference type="PANTHER" id="PTHR30055:SF148">
    <property type="entry name" value="TETR-FAMILY TRANSCRIPTIONAL REGULATOR"/>
    <property type="match status" value="1"/>
</dbReference>
<organism evidence="6 7">
    <name type="scientific">Parafrankia irregularis</name>
    <dbReference type="NCBI Taxonomy" id="795642"/>
    <lineage>
        <taxon>Bacteria</taxon>
        <taxon>Bacillati</taxon>
        <taxon>Actinomycetota</taxon>
        <taxon>Actinomycetes</taxon>
        <taxon>Frankiales</taxon>
        <taxon>Frankiaceae</taxon>
        <taxon>Parafrankia</taxon>
    </lineage>
</organism>
<dbReference type="InterPro" id="IPR050109">
    <property type="entry name" value="HTH-type_TetR-like_transc_reg"/>
</dbReference>
<keyword evidence="7" id="KW-1185">Reference proteome</keyword>
<gene>
    <name evidence="6" type="ORF">Ga0074812_13170</name>
</gene>
<keyword evidence="3" id="KW-0804">Transcription</keyword>
<dbReference type="PANTHER" id="PTHR30055">
    <property type="entry name" value="HTH-TYPE TRANSCRIPTIONAL REGULATOR RUTR"/>
    <property type="match status" value="1"/>
</dbReference>
<dbReference type="EMBL" id="FAOZ01000031">
    <property type="protein sequence ID" value="CUU59770.1"/>
    <property type="molecule type" value="Genomic_DNA"/>
</dbReference>
<evidence type="ECO:0000259" key="5">
    <source>
        <dbReference type="PROSITE" id="PS50977"/>
    </source>
</evidence>
<name>A0A0S4QZ83_9ACTN</name>
<keyword evidence="2 4" id="KW-0238">DNA-binding</keyword>
<feature type="domain" description="HTH tetR-type" evidence="5">
    <location>
        <begin position="12"/>
        <end position="72"/>
    </location>
</feature>